<sequence length="317" mass="37824">MRNNNLDVLKIIMAFLVIALHIFPVSKETGIEGLISYEIAGGITRIAVPTFFLISGYFLRNKLNDKPYLWKYTKRILLLYVVWQFIYLPDLIRFYNLGWFSKSDMILKLIYGYWHLWYLLATTIAVGLLYLLRNLSTAIKTKLILFLLIVGYSFQIGIQSNRLDLMFLYKIIGTTRNYLFFALPMMMIGTMYDKWKNEITKCKWLFIPLWIILLIEVGMYYRYKVKAMDFLLTLPLLSMLTFYWINESHQSFIQKTIPATLSLGIYLCHPYAIRMVNELLPEQGFYDWLLKYPIICFLTLILWWLMDQINKKLTYFF</sequence>
<evidence type="ECO:0000259" key="8">
    <source>
        <dbReference type="Pfam" id="PF01757"/>
    </source>
</evidence>
<evidence type="ECO:0000256" key="4">
    <source>
        <dbReference type="ARBA" id="ARBA00022692"/>
    </source>
</evidence>
<dbReference type="RefSeq" id="WP_088466253.1">
    <property type="nucleotide sequence ID" value="NZ_JAZHOJ010000007.1"/>
</dbReference>
<gene>
    <name evidence="9" type="ORF">V3467_04855</name>
</gene>
<dbReference type="GO" id="GO:0016746">
    <property type="term" value="F:acyltransferase activity"/>
    <property type="evidence" value="ECO:0007669"/>
    <property type="project" value="UniProtKB-KW"/>
</dbReference>
<keyword evidence="10" id="KW-1185">Reference proteome</keyword>
<keyword evidence="4 7" id="KW-0812">Transmembrane</keyword>
<evidence type="ECO:0000256" key="7">
    <source>
        <dbReference type="SAM" id="Phobius"/>
    </source>
</evidence>
<dbReference type="EMBL" id="JAZHOJ010000007">
    <property type="protein sequence ID" value="MFK7003184.1"/>
    <property type="molecule type" value="Genomic_DNA"/>
</dbReference>
<keyword evidence="9" id="KW-0808">Transferase</keyword>
<name>A0ABW8PHM2_9FLAO</name>
<comment type="caution">
    <text evidence="9">The sequence shown here is derived from an EMBL/GenBank/DDBJ whole genome shotgun (WGS) entry which is preliminary data.</text>
</comment>
<evidence type="ECO:0000256" key="2">
    <source>
        <dbReference type="ARBA" id="ARBA00007400"/>
    </source>
</evidence>
<feature type="transmembrane region" description="Helical" evidence="7">
    <location>
        <begin position="204"/>
        <end position="221"/>
    </location>
</feature>
<feature type="transmembrane region" description="Helical" evidence="7">
    <location>
        <begin position="227"/>
        <end position="245"/>
    </location>
</feature>
<dbReference type="EC" id="2.3.1.-" evidence="9"/>
<feature type="transmembrane region" description="Helical" evidence="7">
    <location>
        <begin position="35"/>
        <end position="55"/>
    </location>
</feature>
<keyword evidence="3" id="KW-1003">Cell membrane</keyword>
<keyword evidence="6 7" id="KW-0472">Membrane</keyword>
<dbReference type="Pfam" id="PF01757">
    <property type="entry name" value="Acyl_transf_3"/>
    <property type="match status" value="1"/>
</dbReference>
<dbReference type="PANTHER" id="PTHR40074">
    <property type="entry name" value="O-ACETYLTRANSFERASE WECH"/>
    <property type="match status" value="1"/>
</dbReference>
<evidence type="ECO:0000313" key="10">
    <source>
        <dbReference type="Proteomes" id="UP001621713"/>
    </source>
</evidence>
<accession>A0ABW8PHM2</accession>
<feature type="transmembrane region" description="Helical" evidence="7">
    <location>
        <begin position="288"/>
        <end position="306"/>
    </location>
</feature>
<evidence type="ECO:0000256" key="3">
    <source>
        <dbReference type="ARBA" id="ARBA00022475"/>
    </source>
</evidence>
<feature type="transmembrane region" description="Helical" evidence="7">
    <location>
        <begin position="167"/>
        <end position="192"/>
    </location>
</feature>
<organism evidence="9 10">
    <name type="scientific">Flavobacterium covae</name>
    <dbReference type="NCBI Taxonomy" id="2906076"/>
    <lineage>
        <taxon>Bacteria</taxon>
        <taxon>Pseudomonadati</taxon>
        <taxon>Bacteroidota</taxon>
        <taxon>Flavobacteriia</taxon>
        <taxon>Flavobacteriales</taxon>
        <taxon>Flavobacteriaceae</taxon>
        <taxon>Flavobacterium</taxon>
    </lineage>
</organism>
<dbReference type="InterPro" id="IPR002656">
    <property type="entry name" value="Acyl_transf_3_dom"/>
</dbReference>
<evidence type="ECO:0000256" key="1">
    <source>
        <dbReference type="ARBA" id="ARBA00004651"/>
    </source>
</evidence>
<dbReference type="Proteomes" id="UP001621713">
    <property type="component" value="Unassembled WGS sequence"/>
</dbReference>
<feature type="domain" description="Acyltransferase 3" evidence="8">
    <location>
        <begin position="4"/>
        <end position="306"/>
    </location>
</feature>
<feature type="transmembrane region" description="Helical" evidence="7">
    <location>
        <begin position="115"/>
        <end position="132"/>
    </location>
</feature>
<feature type="transmembrane region" description="Helical" evidence="7">
    <location>
        <begin position="76"/>
        <end position="95"/>
    </location>
</feature>
<reference evidence="9 10" key="1">
    <citation type="submission" date="2024-02" db="EMBL/GenBank/DDBJ databases">
        <title>Comparative Genomic Analysis of Flavobacterium Species Causing Columnaris Disease of Freshwater Fish in Thailand: Insights into Virulence and Resistance Mechanisms.</title>
        <authorList>
            <person name="Nguyen D."/>
            <person name="Chokmangmeepisarn P."/>
            <person name="Khianchaikhan K."/>
            <person name="Morishita M."/>
            <person name="Bunnoy A."/>
            <person name="Rodkhum C."/>
        </authorList>
    </citation>
    <scope>NUCLEOTIDE SEQUENCE [LARGE SCALE GENOMIC DNA]</scope>
    <source>
        <strain evidence="9 10">PCBSB2203</strain>
    </source>
</reference>
<keyword evidence="5 7" id="KW-1133">Transmembrane helix</keyword>
<feature type="transmembrane region" description="Helical" evidence="7">
    <location>
        <begin position="7"/>
        <end position="23"/>
    </location>
</feature>
<keyword evidence="9" id="KW-0012">Acyltransferase</keyword>
<evidence type="ECO:0000256" key="5">
    <source>
        <dbReference type="ARBA" id="ARBA00022989"/>
    </source>
</evidence>
<proteinExistence type="inferred from homology"/>
<dbReference type="PANTHER" id="PTHR40074:SF2">
    <property type="entry name" value="O-ACETYLTRANSFERASE WECH"/>
    <property type="match status" value="1"/>
</dbReference>
<comment type="similarity">
    <text evidence="2">Belongs to the acyltransferase 3 family.</text>
</comment>
<comment type="subcellular location">
    <subcellularLocation>
        <location evidence="1">Cell membrane</location>
        <topology evidence="1">Multi-pass membrane protein</topology>
    </subcellularLocation>
</comment>
<protein>
    <submittedName>
        <fullName evidence="9">Acyltransferase</fullName>
        <ecNumber evidence="9">2.3.1.-</ecNumber>
    </submittedName>
</protein>
<evidence type="ECO:0000313" key="9">
    <source>
        <dbReference type="EMBL" id="MFK7003184.1"/>
    </source>
</evidence>
<evidence type="ECO:0000256" key="6">
    <source>
        <dbReference type="ARBA" id="ARBA00023136"/>
    </source>
</evidence>